<dbReference type="AlphaFoldDB" id="A0AAQ3T8H6"/>
<dbReference type="Proteomes" id="UP001341281">
    <property type="component" value="Chromosome 04"/>
</dbReference>
<feature type="compositionally biased region" description="Basic and acidic residues" evidence="1">
    <location>
        <begin position="75"/>
        <end position="90"/>
    </location>
</feature>
<name>A0AAQ3T8H6_PASNO</name>
<accession>A0AAQ3T8H6</accession>
<proteinExistence type="predicted"/>
<evidence type="ECO:0000313" key="2">
    <source>
        <dbReference type="EMBL" id="WVZ68888.1"/>
    </source>
</evidence>
<dbReference type="EMBL" id="CP144748">
    <property type="protein sequence ID" value="WVZ68888.1"/>
    <property type="molecule type" value="Genomic_DNA"/>
</dbReference>
<evidence type="ECO:0000256" key="1">
    <source>
        <dbReference type="SAM" id="MobiDB-lite"/>
    </source>
</evidence>
<reference evidence="2 3" key="1">
    <citation type="submission" date="2024-02" db="EMBL/GenBank/DDBJ databases">
        <title>High-quality chromosome-scale genome assembly of Pensacola bahiagrass (Paspalum notatum Flugge var. saurae).</title>
        <authorList>
            <person name="Vega J.M."/>
            <person name="Podio M."/>
            <person name="Orjuela J."/>
            <person name="Siena L.A."/>
            <person name="Pessino S.C."/>
            <person name="Combes M.C."/>
            <person name="Mariac C."/>
            <person name="Albertini E."/>
            <person name="Pupilli F."/>
            <person name="Ortiz J.P.A."/>
            <person name="Leblanc O."/>
        </authorList>
    </citation>
    <scope>NUCLEOTIDE SEQUENCE [LARGE SCALE GENOMIC DNA]</scope>
    <source>
        <strain evidence="2">R1</strain>
        <tissue evidence="2">Leaf</tissue>
    </source>
</reference>
<protein>
    <submittedName>
        <fullName evidence="2">Uncharacterized protein</fullName>
    </submittedName>
</protein>
<keyword evidence="3" id="KW-1185">Reference proteome</keyword>
<gene>
    <name evidence="2" type="ORF">U9M48_017766</name>
</gene>
<sequence length="126" mass="13684">MCRRCSAGIAPQRRDTDTPQPLASGEAHKPLPRHLCRSRIKEDNGRLERKRKGAGCAWTVRKRGGGVGWATSEGEPERQGGVHRRQEMGRRRLARSAPGPQPGYGGTTRFAQPGGCRCGLLAKGEA</sequence>
<organism evidence="2 3">
    <name type="scientific">Paspalum notatum var. saurae</name>
    <dbReference type="NCBI Taxonomy" id="547442"/>
    <lineage>
        <taxon>Eukaryota</taxon>
        <taxon>Viridiplantae</taxon>
        <taxon>Streptophyta</taxon>
        <taxon>Embryophyta</taxon>
        <taxon>Tracheophyta</taxon>
        <taxon>Spermatophyta</taxon>
        <taxon>Magnoliopsida</taxon>
        <taxon>Liliopsida</taxon>
        <taxon>Poales</taxon>
        <taxon>Poaceae</taxon>
        <taxon>PACMAD clade</taxon>
        <taxon>Panicoideae</taxon>
        <taxon>Andropogonodae</taxon>
        <taxon>Paspaleae</taxon>
        <taxon>Paspalinae</taxon>
        <taxon>Paspalum</taxon>
    </lineage>
</organism>
<evidence type="ECO:0000313" key="3">
    <source>
        <dbReference type="Proteomes" id="UP001341281"/>
    </source>
</evidence>
<feature type="region of interest" description="Disordered" evidence="1">
    <location>
        <begin position="1"/>
        <end position="48"/>
    </location>
</feature>
<feature type="region of interest" description="Disordered" evidence="1">
    <location>
        <begin position="65"/>
        <end position="109"/>
    </location>
</feature>